<accession>X0XBL5</accession>
<dbReference type="EMBL" id="BARS01044865">
    <property type="protein sequence ID" value="GAG40450.1"/>
    <property type="molecule type" value="Genomic_DNA"/>
</dbReference>
<organism evidence="1">
    <name type="scientific">marine sediment metagenome</name>
    <dbReference type="NCBI Taxonomy" id="412755"/>
    <lineage>
        <taxon>unclassified sequences</taxon>
        <taxon>metagenomes</taxon>
        <taxon>ecological metagenomes</taxon>
    </lineage>
</organism>
<dbReference type="InterPro" id="IPR029063">
    <property type="entry name" value="SAM-dependent_MTases_sf"/>
</dbReference>
<evidence type="ECO:0008006" key="2">
    <source>
        <dbReference type="Google" id="ProtNLM"/>
    </source>
</evidence>
<protein>
    <recommendedName>
        <fullName evidence="2">Methyltransferase domain-containing protein</fullName>
    </recommendedName>
</protein>
<gene>
    <name evidence="1" type="ORF">S01H1_67713</name>
</gene>
<proteinExistence type="predicted"/>
<name>X0XBL5_9ZZZZ</name>
<comment type="caution">
    <text evidence="1">The sequence shown here is derived from an EMBL/GenBank/DDBJ whole genome shotgun (WGS) entry which is preliminary data.</text>
</comment>
<dbReference type="Gene3D" id="3.40.50.150">
    <property type="entry name" value="Vaccinia Virus protein VP39"/>
    <property type="match status" value="1"/>
</dbReference>
<evidence type="ECO:0000313" key="1">
    <source>
        <dbReference type="EMBL" id="GAG40450.1"/>
    </source>
</evidence>
<reference evidence="1" key="1">
    <citation type="journal article" date="2014" name="Front. Microbiol.">
        <title>High frequency of phylogenetically diverse reductive dehalogenase-homologous genes in deep subseafloor sedimentary metagenomes.</title>
        <authorList>
            <person name="Kawai M."/>
            <person name="Futagami T."/>
            <person name="Toyoda A."/>
            <person name="Takaki Y."/>
            <person name="Nishi S."/>
            <person name="Hori S."/>
            <person name="Arai W."/>
            <person name="Tsubouchi T."/>
            <person name="Morono Y."/>
            <person name="Uchiyama I."/>
            <person name="Ito T."/>
            <person name="Fujiyama A."/>
            <person name="Inagaki F."/>
            <person name="Takami H."/>
        </authorList>
    </citation>
    <scope>NUCLEOTIDE SEQUENCE</scope>
    <source>
        <strain evidence="1">Expedition CK06-06</strain>
    </source>
</reference>
<dbReference type="SUPFAM" id="SSF53335">
    <property type="entry name" value="S-adenosyl-L-methionine-dependent methyltransferases"/>
    <property type="match status" value="1"/>
</dbReference>
<dbReference type="AlphaFoldDB" id="X0XBL5"/>
<feature type="non-terminal residue" evidence="1">
    <location>
        <position position="69"/>
    </location>
</feature>
<sequence>MSYAFGDTEIAATRLGMVARVFEPASRAFLREVDPAARELVVDLGCGPGHTTALLAEALQCRRTVGLDV</sequence>